<comment type="catalytic activity">
    <reaction evidence="10">
        <text>L-aspartate + O2 = iminosuccinate + H2O2</text>
        <dbReference type="Rhea" id="RHEA:25876"/>
        <dbReference type="ChEBI" id="CHEBI:15379"/>
        <dbReference type="ChEBI" id="CHEBI:16240"/>
        <dbReference type="ChEBI" id="CHEBI:29991"/>
        <dbReference type="ChEBI" id="CHEBI:77875"/>
        <dbReference type="EC" id="1.4.3.16"/>
    </reaction>
    <physiologicalReaction direction="left-to-right" evidence="10">
        <dbReference type="Rhea" id="RHEA:25877"/>
    </physiologicalReaction>
</comment>
<dbReference type="AlphaFoldDB" id="A0A101FHH5"/>
<evidence type="ECO:0000256" key="13">
    <source>
        <dbReference type="RuleBase" id="RU362049"/>
    </source>
</evidence>
<comment type="caution">
    <text evidence="16">The sequence shown here is derived from an EMBL/GenBank/DDBJ whole genome shotgun (WGS) entry which is preliminary data.</text>
</comment>
<dbReference type="SUPFAM" id="SSF46977">
    <property type="entry name" value="Succinate dehydrogenase/fumarate reductase flavoprotein C-terminal domain"/>
    <property type="match status" value="1"/>
</dbReference>
<evidence type="ECO:0000256" key="9">
    <source>
        <dbReference type="ARBA" id="ARBA00023002"/>
    </source>
</evidence>
<dbReference type="GO" id="GO:0008734">
    <property type="term" value="F:L-aspartate oxidase activity"/>
    <property type="evidence" value="ECO:0007669"/>
    <property type="project" value="UniProtKB-UniRule"/>
</dbReference>
<dbReference type="PANTHER" id="PTHR42716:SF2">
    <property type="entry name" value="L-ASPARTATE OXIDASE, CHLOROPLASTIC"/>
    <property type="match status" value="1"/>
</dbReference>
<keyword evidence="8 13" id="KW-0274">FAD</keyword>
<dbReference type="Pfam" id="PF02910">
    <property type="entry name" value="Succ_DH_flav_C"/>
    <property type="match status" value="1"/>
</dbReference>
<name>A0A101FHH5_9THEO</name>
<dbReference type="InterPro" id="IPR015939">
    <property type="entry name" value="Fum_Rdtase/Succ_DH_flav-like_C"/>
</dbReference>
<dbReference type="PRINTS" id="PR00368">
    <property type="entry name" value="FADPNR"/>
</dbReference>
<comment type="function">
    <text evidence="13">Catalyzes the oxidation of L-aspartate to iminoaspartate.</text>
</comment>
<reference evidence="17" key="1">
    <citation type="journal article" date="2015" name="MBio">
        <title>Genome-Resolved Metagenomic Analysis Reveals Roles for Candidate Phyla and Other Microbial Community Members in Biogeochemical Transformations in Oil Reservoirs.</title>
        <authorList>
            <person name="Hu P."/>
            <person name="Tom L."/>
            <person name="Singh A."/>
            <person name="Thomas B.C."/>
            <person name="Baker B.J."/>
            <person name="Piceno Y.M."/>
            <person name="Andersen G.L."/>
            <person name="Banfield J.F."/>
        </authorList>
    </citation>
    <scope>NUCLEOTIDE SEQUENCE [LARGE SCALE GENOMIC DNA]</scope>
</reference>
<dbReference type="NCBIfam" id="TIGR00551">
    <property type="entry name" value="nadB"/>
    <property type="match status" value="1"/>
</dbReference>
<dbReference type="PANTHER" id="PTHR42716">
    <property type="entry name" value="L-ASPARTATE OXIDASE"/>
    <property type="match status" value="1"/>
</dbReference>
<accession>A0A101FHH5</accession>
<dbReference type="GO" id="GO:0005737">
    <property type="term" value="C:cytoplasm"/>
    <property type="evidence" value="ECO:0007669"/>
    <property type="project" value="UniProtKB-SubCell"/>
</dbReference>
<dbReference type="InterPro" id="IPR037099">
    <property type="entry name" value="Fum_R/Succ_DH_flav-like_C_sf"/>
</dbReference>
<organism evidence="16 17">
    <name type="scientific">Thermacetogenium phaeum</name>
    <dbReference type="NCBI Taxonomy" id="85874"/>
    <lineage>
        <taxon>Bacteria</taxon>
        <taxon>Bacillati</taxon>
        <taxon>Bacillota</taxon>
        <taxon>Clostridia</taxon>
        <taxon>Thermoanaerobacterales</taxon>
        <taxon>Thermoanaerobacteraceae</taxon>
        <taxon>Thermacetogenium</taxon>
    </lineage>
</organism>
<protein>
    <recommendedName>
        <fullName evidence="5 11">L-aspartate oxidase</fullName>
        <ecNumber evidence="4 11">1.4.3.16</ecNumber>
    </recommendedName>
</protein>
<evidence type="ECO:0000256" key="10">
    <source>
        <dbReference type="ARBA" id="ARBA00048305"/>
    </source>
</evidence>
<dbReference type="EC" id="1.4.3.16" evidence="4 11"/>
<evidence type="ECO:0000256" key="7">
    <source>
        <dbReference type="ARBA" id="ARBA00022642"/>
    </source>
</evidence>
<dbReference type="InterPro" id="IPR005288">
    <property type="entry name" value="NadB"/>
</dbReference>
<dbReference type="GO" id="GO:0033765">
    <property type="term" value="F:steroid dehydrogenase activity, acting on the CH-CH group of donors"/>
    <property type="evidence" value="ECO:0007669"/>
    <property type="project" value="UniProtKB-ARBA"/>
</dbReference>
<gene>
    <name evidence="16" type="ORF">XD66_0189</name>
</gene>
<evidence type="ECO:0000259" key="15">
    <source>
        <dbReference type="Pfam" id="PF02910"/>
    </source>
</evidence>
<evidence type="ECO:0000256" key="3">
    <source>
        <dbReference type="ARBA" id="ARBA00008562"/>
    </source>
</evidence>
<evidence type="ECO:0000313" key="17">
    <source>
        <dbReference type="Proteomes" id="UP000053326"/>
    </source>
</evidence>
<dbReference type="Gene3D" id="3.50.50.60">
    <property type="entry name" value="FAD/NAD(P)-binding domain"/>
    <property type="match status" value="1"/>
</dbReference>
<comment type="similarity">
    <text evidence="3 13">Belongs to the FAD-dependent oxidoreductase 2 family. NadB subfamily.</text>
</comment>
<dbReference type="UniPathway" id="UPA00253">
    <property type="reaction ID" value="UER00326"/>
</dbReference>
<evidence type="ECO:0000256" key="4">
    <source>
        <dbReference type="ARBA" id="ARBA00012173"/>
    </source>
</evidence>
<evidence type="ECO:0000256" key="2">
    <source>
        <dbReference type="ARBA" id="ARBA00004950"/>
    </source>
</evidence>
<dbReference type="PIRSF" id="PIRSF000171">
    <property type="entry name" value="SDHA_APRA_LASPO"/>
    <property type="match status" value="1"/>
</dbReference>
<sequence length="517" mass="56740">MPSGEADFLVIGSGIAGLFAAYKAKEYGSVLVVTKDRAEDSNTGEAQGGIAAAIDDEDSPYLHLEDTLESGAGLCDPRAVEILVTEGPARVMELVDMGARFDRKGSEWALGQEGAHRKRRILHSGDTTGGEIARTLLRECRRDRKITLREGCFLVDLLREPRTGRCLGALVMDSLSGEFSVCRGRVVIVATGGAGQLYLNTTNPAVATGDGMAAAYRAGAALVDLEFVQFHPTALALPGVPRFLISEAVRGEGAYLRNVRGERFMPGYHEMAELAPRDVVSRAIVTEMRKTGADHVYLDFSHLDPEKMRRRFPNIWRTCCQYGLDPGEGRIPVAPAAHYIMGGIATSRNGETSIPGLYACGEVSCSGVHGANRLASNSLLEGLVFGARAVEHARRFIEKNPGEPKTPDLAIGERTPDWSVPWEEVTRRVRSLMWEKVGIIRTGEGIAAALAELEELRRQYPERPASRRGVEGENLMTLAWLTARAALMRKESRGGHFRDDFPLRDDRCWLRHIVFQR</sequence>
<evidence type="ECO:0000313" key="16">
    <source>
        <dbReference type="EMBL" id="KUK37096.1"/>
    </source>
</evidence>
<dbReference type="Gene3D" id="1.20.58.100">
    <property type="entry name" value="Fumarate reductase/succinate dehydrogenase flavoprotein-like, C-terminal domain"/>
    <property type="match status" value="1"/>
</dbReference>
<proteinExistence type="inferred from homology"/>
<dbReference type="GO" id="GO:0034628">
    <property type="term" value="P:'de novo' NAD+ biosynthetic process from L-aspartate"/>
    <property type="evidence" value="ECO:0007669"/>
    <property type="project" value="TreeGrafter"/>
</dbReference>
<dbReference type="SUPFAM" id="SSF51905">
    <property type="entry name" value="FAD/NAD(P)-binding domain"/>
    <property type="match status" value="1"/>
</dbReference>
<dbReference type="FunFam" id="3.90.700.10:FF:000002">
    <property type="entry name" value="L-aspartate oxidase"/>
    <property type="match status" value="1"/>
</dbReference>
<comment type="cofactor">
    <cofactor evidence="1 13">
        <name>FAD</name>
        <dbReference type="ChEBI" id="CHEBI:57692"/>
    </cofactor>
</comment>
<keyword evidence="6 13" id="KW-0285">Flavoprotein</keyword>
<dbReference type="PATRIC" id="fig|85874.4.peg.1177"/>
<dbReference type="InterPro" id="IPR003953">
    <property type="entry name" value="FAD-dep_OxRdtase_2_FAD-bd"/>
</dbReference>
<keyword evidence="7 13" id="KW-0662">Pyridine nucleotide biosynthesis</keyword>
<evidence type="ECO:0000256" key="8">
    <source>
        <dbReference type="ARBA" id="ARBA00022827"/>
    </source>
</evidence>
<dbReference type="Gene3D" id="3.90.700.10">
    <property type="entry name" value="Succinate dehydrogenase/fumarate reductase flavoprotein, catalytic domain"/>
    <property type="match status" value="1"/>
</dbReference>
<comment type="subcellular location">
    <subcellularLocation>
        <location evidence="13">Cytoplasm</location>
    </subcellularLocation>
</comment>
<dbReference type="InterPro" id="IPR036188">
    <property type="entry name" value="FAD/NAD-bd_sf"/>
</dbReference>
<dbReference type="InterPro" id="IPR027477">
    <property type="entry name" value="Succ_DH/fumarate_Rdtase_cat_sf"/>
</dbReference>
<keyword evidence="9 13" id="KW-0560">Oxidoreductase</keyword>
<evidence type="ECO:0000256" key="6">
    <source>
        <dbReference type="ARBA" id="ARBA00022630"/>
    </source>
</evidence>
<feature type="domain" description="FAD-dependent oxidoreductase 2 FAD-binding" evidence="14">
    <location>
        <begin position="7"/>
        <end position="379"/>
    </location>
</feature>
<feature type="domain" description="Fumarate reductase/succinate dehydrogenase flavoprotein-like C-terminal" evidence="15">
    <location>
        <begin position="428"/>
        <end position="515"/>
    </location>
</feature>
<evidence type="ECO:0000256" key="1">
    <source>
        <dbReference type="ARBA" id="ARBA00001974"/>
    </source>
</evidence>
<evidence type="ECO:0000256" key="11">
    <source>
        <dbReference type="NCBIfam" id="TIGR00551"/>
    </source>
</evidence>
<dbReference type="Proteomes" id="UP000053326">
    <property type="component" value="Unassembled WGS sequence"/>
</dbReference>
<dbReference type="Pfam" id="PF00890">
    <property type="entry name" value="FAD_binding_2"/>
    <property type="match status" value="1"/>
</dbReference>
<evidence type="ECO:0000259" key="14">
    <source>
        <dbReference type="Pfam" id="PF00890"/>
    </source>
</evidence>
<dbReference type="PRINTS" id="PR00411">
    <property type="entry name" value="PNDRDTASEI"/>
</dbReference>
<comment type="pathway">
    <text evidence="2 13">Cofactor biosynthesis; NAD(+) biosynthesis; iminoaspartate from L-aspartate (oxidase route): step 1/1.</text>
</comment>
<feature type="active site" description="Proton acceptor" evidence="12">
    <location>
        <position position="277"/>
    </location>
</feature>
<evidence type="ECO:0000256" key="5">
    <source>
        <dbReference type="ARBA" id="ARBA00021901"/>
    </source>
</evidence>
<dbReference type="EMBL" id="LGFO01000011">
    <property type="protein sequence ID" value="KUK37096.1"/>
    <property type="molecule type" value="Genomic_DNA"/>
</dbReference>
<evidence type="ECO:0000256" key="12">
    <source>
        <dbReference type="PIRSR" id="PIRSR000171-1"/>
    </source>
</evidence>
<dbReference type="SUPFAM" id="SSF56425">
    <property type="entry name" value="Succinate dehydrogenase/fumarate reductase flavoprotein, catalytic domain"/>
    <property type="match status" value="1"/>
</dbReference>